<dbReference type="OMA" id="PVYGTRW"/>
<keyword evidence="2" id="KW-0812">Transmembrane</keyword>
<dbReference type="GeneID" id="18873290"/>
<sequence length="236" mass="25315">MSIVNYEVIGGSLVKRDNLDGLAITGATRWAFFAIFIVIIAIVLLGTMRINKRRARQGAQPIYGTSWMTPPSYRQSQNQYQQPDHLRDPDLPGAYVPAYTATANEYDMGYYDNTGQYHPNPNAKAPIPHPPESHQRVPSTVGAGAATTLPTTLQGSNDNDSNESIGDLYRAPNGPPPGVVANGDTNVGNDQSNEFNPPLGPPPQSSDLVIEGSSTSASSQGENHLSSSENFKSSKS</sequence>
<feature type="compositionally biased region" description="Polar residues" evidence="1">
    <location>
        <begin position="212"/>
        <end position="225"/>
    </location>
</feature>
<evidence type="ECO:0000313" key="3">
    <source>
        <dbReference type="EMBL" id="EGW32894.1"/>
    </source>
</evidence>
<dbReference type="PANTHER" id="PTHR28187:SF1">
    <property type="entry name" value="PROTEIN RCR1-RELATED"/>
    <property type="match status" value="1"/>
</dbReference>
<reference evidence="3 4" key="1">
    <citation type="journal article" date="2011" name="Proc. Natl. Acad. Sci. U.S.A.">
        <title>Comparative genomics of xylose-fermenting fungi for enhanced biofuel production.</title>
        <authorList>
            <person name="Wohlbach D.J."/>
            <person name="Kuo A."/>
            <person name="Sato T.K."/>
            <person name="Potts K.M."/>
            <person name="Salamov A.A."/>
            <person name="LaButti K.M."/>
            <person name="Sun H."/>
            <person name="Clum A."/>
            <person name="Pangilinan J.L."/>
            <person name="Lindquist E.A."/>
            <person name="Lucas S."/>
            <person name="Lapidus A."/>
            <person name="Jin M."/>
            <person name="Gunawan C."/>
            <person name="Balan V."/>
            <person name="Dale B.E."/>
            <person name="Jeffries T.W."/>
            <person name="Zinkel R."/>
            <person name="Barry K.W."/>
            <person name="Grigoriev I.V."/>
            <person name="Gasch A.P."/>
        </authorList>
    </citation>
    <scope>NUCLEOTIDE SEQUENCE [LARGE SCALE GENOMIC DNA]</scope>
    <source>
        <strain evidence="4">NRRL Y-27907 / 11-Y1</strain>
    </source>
</reference>
<feature type="compositionally biased region" description="Polar residues" evidence="1">
    <location>
        <begin position="184"/>
        <end position="195"/>
    </location>
</feature>
<dbReference type="OrthoDB" id="4088875at2759"/>
<protein>
    <recommendedName>
        <fullName evidence="5">Protein RCR2</fullName>
    </recommendedName>
</protein>
<keyword evidence="2" id="KW-0472">Membrane</keyword>
<dbReference type="HOGENOM" id="CLU_078289_1_0_1"/>
<evidence type="ECO:0000256" key="1">
    <source>
        <dbReference type="SAM" id="MobiDB-lite"/>
    </source>
</evidence>
<keyword evidence="4" id="KW-1185">Reference proteome</keyword>
<feature type="transmembrane region" description="Helical" evidence="2">
    <location>
        <begin position="30"/>
        <end position="48"/>
    </location>
</feature>
<dbReference type="AlphaFoldDB" id="G3AKD7"/>
<dbReference type="GO" id="GO:0016192">
    <property type="term" value="P:vesicle-mediated transport"/>
    <property type="evidence" value="ECO:0007669"/>
    <property type="project" value="TreeGrafter"/>
</dbReference>
<dbReference type="RefSeq" id="XP_007374409.1">
    <property type="nucleotide sequence ID" value="XM_007374347.1"/>
</dbReference>
<feature type="region of interest" description="Disordered" evidence="1">
    <location>
        <begin position="63"/>
        <end position="91"/>
    </location>
</feature>
<dbReference type="Pfam" id="PF12273">
    <property type="entry name" value="RCR"/>
    <property type="match status" value="1"/>
</dbReference>
<accession>G3AKD7</accession>
<dbReference type="Proteomes" id="UP000000709">
    <property type="component" value="Unassembled WGS sequence"/>
</dbReference>
<dbReference type="EMBL" id="GL996501">
    <property type="protein sequence ID" value="EGW32894.1"/>
    <property type="molecule type" value="Genomic_DNA"/>
</dbReference>
<feature type="compositionally biased region" description="Low complexity" evidence="1">
    <location>
        <begin position="226"/>
        <end position="236"/>
    </location>
</feature>
<dbReference type="KEGG" id="spaa:SPAPADRAFT_60238"/>
<dbReference type="eggNOG" id="ENOG502S2K8">
    <property type="taxonomic scope" value="Eukaryota"/>
</dbReference>
<evidence type="ECO:0000256" key="2">
    <source>
        <dbReference type="SAM" id="Phobius"/>
    </source>
</evidence>
<dbReference type="InterPro" id="IPR020999">
    <property type="entry name" value="Chitin_synth_reg_RCR"/>
</dbReference>
<name>G3AKD7_SPAPN</name>
<dbReference type="PANTHER" id="PTHR28187">
    <property type="entry name" value="PROTEIN RCR1-RELATED"/>
    <property type="match status" value="1"/>
</dbReference>
<dbReference type="InParanoid" id="G3AKD7"/>
<evidence type="ECO:0008006" key="5">
    <source>
        <dbReference type="Google" id="ProtNLM"/>
    </source>
</evidence>
<proteinExistence type="predicted"/>
<feature type="region of interest" description="Disordered" evidence="1">
    <location>
        <begin position="112"/>
        <end position="236"/>
    </location>
</feature>
<gene>
    <name evidence="3" type="ORF">SPAPADRAFT_60238</name>
</gene>
<organism evidence="4">
    <name type="scientific">Spathaspora passalidarum (strain NRRL Y-27907 / 11-Y1)</name>
    <dbReference type="NCBI Taxonomy" id="619300"/>
    <lineage>
        <taxon>Eukaryota</taxon>
        <taxon>Fungi</taxon>
        <taxon>Dikarya</taxon>
        <taxon>Ascomycota</taxon>
        <taxon>Saccharomycotina</taxon>
        <taxon>Pichiomycetes</taxon>
        <taxon>Debaryomycetaceae</taxon>
        <taxon>Spathaspora</taxon>
    </lineage>
</organism>
<evidence type="ECO:0000313" key="4">
    <source>
        <dbReference type="Proteomes" id="UP000000709"/>
    </source>
</evidence>
<feature type="compositionally biased region" description="Low complexity" evidence="1">
    <location>
        <begin position="140"/>
        <end position="155"/>
    </location>
</feature>
<dbReference type="FunCoup" id="G3AKD7">
    <property type="interactions" value="35"/>
</dbReference>
<keyword evidence="2" id="KW-1133">Transmembrane helix</keyword>
<feature type="compositionally biased region" description="Polar residues" evidence="1">
    <location>
        <begin position="66"/>
        <end position="82"/>
    </location>
</feature>